<feature type="signal peptide" evidence="2">
    <location>
        <begin position="1"/>
        <end position="25"/>
    </location>
</feature>
<evidence type="ECO:0000313" key="4">
    <source>
        <dbReference type="EMBL" id="KAK2760454.1"/>
    </source>
</evidence>
<accession>A0AAD9YDY8</accession>
<feature type="transmembrane region" description="Helical" evidence="1">
    <location>
        <begin position="49"/>
        <end position="71"/>
    </location>
</feature>
<evidence type="ECO:0000259" key="3">
    <source>
        <dbReference type="Pfam" id="PF23584"/>
    </source>
</evidence>
<evidence type="ECO:0000256" key="2">
    <source>
        <dbReference type="SAM" id="SignalP"/>
    </source>
</evidence>
<dbReference type="Pfam" id="PF23584">
    <property type="entry name" value="DUF7136"/>
    <property type="match status" value="1"/>
</dbReference>
<name>A0AAD9YDY8_COLKA</name>
<gene>
    <name evidence="4" type="ORF">CKAH01_16497</name>
</gene>
<dbReference type="AlphaFoldDB" id="A0AAD9YDY8"/>
<proteinExistence type="predicted"/>
<dbReference type="Proteomes" id="UP001281614">
    <property type="component" value="Unassembled WGS sequence"/>
</dbReference>
<evidence type="ECO:0000256" key="1">
    <source>
        <dbReference type="SAM" id="Phobius"/>
    </source>
</evidence>
<keyword evidence="1" id="KW-0812">Transmembrane</keyword>
<dbReference type="InterPro" id="IPR055560">
    <property type="entry name" value="DUF7136"/>
</dbReference>
<keyword evidence="2" id="KW-0732">Signal</keyword>
<evidence type="ECO:0000313" key="5">
    <source>
        <dbReference type="Proteomes" id="UP001281614"/>
    </source>
</evidence>
<sequence length="273" mass="29021">MCISSRLYWFLLACVGVVAVAGSDASGIVEVDLVFPRNETYAPAPIFPIIFGFQNPSIALFLNPIMLVTVWDRGNMKNSVLTMSYDLKGANFSSGDPHLAHSGFTRFNKEGTWMLTWTVDWDSCTKDALESPSHSRPVVNNVTDNSVIFTTRGSSQEVDLVSSTNNKDCDETEGLTFNVTDTLNVPSRVDWSGGETCAVVALSAPKPDPCRIKIDSAAASSIFAAATAQICAGTSPPISCPPEDGDANAGQRLVVGGIVCLAAGFGAIFHVFA</sequence>
<comment type="caution">
    <text evidence="4">The sequence shown here is derived from an EMBL/GenBank/DDBJ whole genome shotgun (WGS) entry which is preliminary data.</text>
</comment>
<dbReference type="EMBL" id="VYYT01000171">
    <property type="protein sequence ID" value="KAK2760454.1"/>
    <property type="molecule type" value="Genomic_DNA"/>
</dbReference>
<feature type="chain" id="PRO_5041910023" description="DUF7136 domain-containing protein" evidence="2">
    <location>
        <begin position="26"/>
        <end position="273"/>
    </location>
</feature>
<feature type="domain" description="DUF7136" evidence="3">
    <location>
        <begin position="25"/>
        <end position="240"/>
    </location>
</feature>
<reference evidence="4" key="1">
    <citation type="submission" date="2023-02" db="EMBL/GenBank/DDBJ databases">
        <title>Colletotrichum kahawae CIFC_Que2 genome sequencing and assembly.</title>
        <authorList>
            <person name="Baroncelli R."/>
        </authorList>
    </citation>
    <scope>NUCLEOTIDE SEQUENCE</scope>
    <source>
        <strain evidence="4">CIFC_Que2</strain>
    </source>
</reference>
<keyword evidence="1" id="KW-0472">Membrane</keyword>
<organism evidence="4 5">
    <name type="scientific">Colletotrichum kahawae</name>
    <name type="common">Coffee berry disease fungus</name>
    <dbReference type="NCBI Taxonomy" id="34407"/>
    <lineage>
        <taxon>Eukaryota</taxon>
        <taxon>Fungi</taxon>
        <taxon>Dikarya</taxon>
        <taxon>Ascomycota</taxon>
        <taxon>Pezizomycotina</taxon>
        <taxon>Sordariomycetes</taxon>
        <taxon>Hypocreomycetidae</taxon>
        <taxon>Glomerellales</taxon>
        <taxon>Glomerellaceae</taxon>
        <taxon>Colletotrichum</taxon>
        <taxon>Colletotrichum gloeosporioides species complex</taxon>
    </lineage>
</organism>
<keyword evidence="1" id="KW-1133">Transmembrane helix</keyword>
<protein>
    <recommendedName>
        <fullName evidence="3">DUF7136 domain-containing protein</fullName>
    </recommendedName>
</protein>
<keyword evidence="5" id="KW-1185">Reference proteome</keyword>
<feature type="transmembrane region" description="Helical" evidence="1">
    <location>
        <begin position="253"/>
        <end position="272"/>
    </location>
</feature>